<dbReference type="GO" id="GO:0008270">
    <property type="term" value="F:zinc ion binding"/>
    <property type="evidence" value="ECO:0007669"/>
    <property type="project" value="UniProtKB-KW"/>
</dbReference>
<dbReference type="PANTHER" id="PTHR24379">
    <property type="entry name" value="KRAB AND ZINC FINGER DOMAIN-CONTAINING"/>
    <property type="match status" value="1"/>
</dbReference>
<evidence type="ECO:0000256" key="3">
    <source>
        <dbReference type="ARBA" id="ARBA00022771"/>
    </source>
</evidence>
<keyword evidence="1" id="KW-0479">Metal-binding</keyword>
<dbReference type="VEuPathDB" id="VectorBase:LLONM1_010928"/>
<protein>
    <recommendedName>
        <fullName evidence="6">C2H2-type domain-containing protein</fullName>
    </recommendedName>
</protein>
<keyword evidence="3 5" id="KW-0863">Zinc-finger</keyword>
<proteinExistence type="predicted"/>
<dbReference type="SUPFAM" id="SSF57667">
    <property type="entry name" value="beta-beta-alpha zinc fingers"/>
    <property type="match status" value="3"/>
</dbReference>
<dbReference type="PROSITE" id="PS50157">
    <property type="entry name" value="ZINC_FINGER_C2H2_2"/>
    <property type="match status" value="5"/>
</dbReference>
<evidence type="ECO:0000256" key="4">
    <source>
        <dbReference type="ARBA" id="ARBA00022833"/>
    </source>
</evidence>
<keyword evidence="8" id="KW-1185">Reference proteome</keyword>
<feature type="domain" description="C2H2-type" evidence="6">
    <location>
        <begin position="150"/>
        <end position="178"/>
    </location>
</feature>
<evidence type="ECO:0000313" key="7">
    <source>
        <dbReference type="EnsemblMetazoa" id="LLOJ001312-PA"/>
    </source>
</evidence>
<dbReference type="PROSITE" id="PS00028">
    <property type="entry name" value="ZINC_FINGER_C2H2_1"/>
    <property type="match status" value="5"/>
</dbReference>
<evidence type="ECO:0000256" key="1">
    <source>
        <dbReference type="ARBA" id="ARBA00022723"/>
    </source>
</evidence>
<dbReference type="FunFam" id="3.30.160.60:FF:001397">
    <property type="entry name" value="Datilografo, isoform A"/>
    <property type="match status" value="1"/>
</dbReference>
<keyword evidence="2" id="KW-0677">Repeat</keyword>
<dbReference type="InterPro" id="IPR036236">
    <property type="entry name" value="Znf_C2H2_sf"/>
</dbReference>
<dbReference type="AlphaFoldDB" id="A0A1B0CB13"/>
<dbReference type="SMART" id="SM00355">
    <property type="entry name" value="ZnF_C2H2"/>
    <property type="match status" value="6"/>
</dbReference>
<dbReference type="Pfam" id="PF00096">
    <property type="entry name" value="zf-C2H2"/>
    <property type="match status" value="4"/>
</dbReference>
<dbReference type="GO" id="GO:0000981">
    <property type="term" value="F:DNA-binding transcription factor activity, RNA polymerase II-specific"/>
    <property type="evidence" value="ECO:0007669"/>
    <property type="project" value="TreeGrafter"/>
</dbReference>
<feature type="domain" description="C2H2-type" evidence="6">
    <location>
        <begin position="94"/>
        <end position="121"/>
    </location>
</feature>
<dbReference type="Gene3D" id="3.30.160.60">
    <property type="entry name" value="Classic Zinc Finger"/>
    <property type="match status" value="4"/>
</dbReference>
<dbReference type="PANTHER" id="PTHR24379:SF127">
    <property type="entry name" value="BLOODY FINGERS-RELATED"/>
    <property type="match status" value="1"/>
</dbReference>
<dbReference type="GO" id="GO:0005634">
    <property type="term" value="C:nucleus"/>
    <property type="evidence" value="ECO:0007669"/>
    <property type="project" value="TreeGrafter"/>
</dbReference>
<accession>A0A1B0CB13</accession>
<dbReference type="FunFam" id="3.30.160.60:FF:000100">
    <property type="entry name" value="Zinc finger 45-like"/>
    <property type="match status" value="1"/>
</dbReference>
<dbReference type="InterPro" id="IPR013087">
    <property type="entry name" value="Znf_C2H2_type"/>
</dbReference>
<reference evidence="7" key="1">
    <citation type="submission" date="2020-05" db="UniProtKB">
        <authorList>
            <consortium name="EnsemblMetazoa"/>
        </authorList>
    </citation>
    <scope>IDENTIFICATION</scope>
    <source>
        <strain evidence="7">Jacobina</strain>
    </source>
</reference>
<feature type="domain" description="C2H2-type" evidence="6">
    <location>
        <begin position="247"/>
        <end position="274"/>
    </location>
</feature>
<organism evidence="7 8">
    <name type="scientific">Lutzomyia longipalpis</name>
    <name type="common">Sand fly</name>
    <dbReference type="NCBI Taxonomy" id="7200"/>
    <lineage>
        <taxon>Eukaryota</taxon>
        <taxon>Metazoa</taxon>
        <taxon>Ecdysozoa</taxon>
        <taxon>Arthropoda</taxon>
        <taxon>Hexapoda</taxon>
        <taxon>Insecta</taxon>
        <taxon>Pterygota</taxon>
        <taxon>Neoptera</taxon>
        <taxon>Endopterygota</taxon>
        <taxon>Diptera</taxon>
        <taxon>Nematocera</taxon>
        <taxon>Psychodoidea</taxon>
        <taxon>Psychodidae</taxon>
        <taxon>Lutzomyia</taxon>
        <taxon>Lutzomyia</taxon>
    </lineage>
</organism>
<name>A0A1B0CB13_LUTLO</name>
<dbReference type="Pfam" id="PF12874">
    <property type="entry name" value="zf-met"/>
    <property type="match status" value="1"/>
</dbReference>
<evidence type="ECO:0000313" key="8">
    <source>
        <dbReference type="Proteomes" id="UP000092461"/>
    </source>
</evidence>
<evidence type="ECO:0000256" key="5">
    <source>
        <dbReference type="PROSITE-ProRule" id="PRU00042"/>
    </source>
</evidence>
<feature type="domain" description="C2H2-type" evidence="6">
    <location>
        <begin position="219"/>
        <end position="246"/>
    </location>
</feature>
<dbReference type="VEuPathDB" id="VectorBase:LLOJ001312"/>
<dbReference type="EMBL" id="AJWK01004726">
    <property type="status" value="NOT_ANNOTATED_CDS"/>
    <property type="molecule type" value="Genomic_DNA"/>
</dbReference>
<dbReference type="GO" id="GO:0000977">
    <property type="term" value="F:RNA polymerase II transcription regulatory region sequence-specific DNA binding"/>
    <property type="evidence" value="ECO:0007669"/>
    <property type="project" value="TreeGrafter"/>
</dbReference>
<feature type="domain" description="C2H2-type" evidence="6">
    <location>
        <begin position="122"/>
        <end position="149"/>
    </location>
</feature>
<sequence length="279" mass="32309">MKNEIFVDGVVVKDEYSCQEATPVVIKQEILEDDEASTKNFSCQIKQELPEPEEEAPQAETEALVKFEITEIEGEKCTVKGKKRKRKNGKLGTLQCDICDKKFRHPTPLKKHRNTHTDLLPLPCNICQKVFETAESLKHHLMKHISDKSYECSPCNRKFLHKAQLENHNKILHDSKPSVEVKKGVREPFICPYPHCRKMTWNERMHKNHVVTHDYSRNFECSVCGQKFKYPLSLKRHMNVHIKEKPFACQICGMTFARKAYLNAHSATHAGIKIETEDL</sequence>
<dbReference type="EnsemblMetazoa" id="LLOJ001312-RA">
    <property type="protein sequence ID" value="LLOJ001312-PA"/>
    <property type="gene ID" value="LLOJ001312"/>
</dbReference>
<keyword evidence="4" id="KW-0862">Zinc</keyword>
<dbReference type="Proteomes" id="UP000092461">
    <property type="component" value="Unassembled WGS sequence"/>
</dbReference>
<evidence type="ECO:0000256" key="2">
    <source>
        <dbReference type="ARBA" id="ARBA00022737"/>
    </source>
</evidence>
<evidence type="ECO:0000259" key="6">
    <source>
        <dbReference type="PROSITE" id="PS50157"/>
    </source>
</evidence>